<protein>
    <submittedName>
        <fullName evidence="2">Uncharacterized protein</fullName>
    </submittedName>
</protein>
<reference evidence="2 3" key="1">
    <citation type="submission" date="2020-07" db="EMBL/GenBank/DDBJ databases">
        <title>Sequencing the genomes of 1000 actinobacteria strains.</title>
        <authorList>
            <person name="Klenk H.-P."/>
        </authorList>
    </citation>
    <scope>NUCLEOTIDE SEQUENCE [LARGE SCALE GENOMIC DNA]</scope>
    <source>
        <strain evidence="2 3">DSM 45763</strain>
    </source>
</reference>
<dbReference type="Proteomes" id="UP000576393">
    <property type="component" value="Unassembled WGS sequence"/>
</dbReference>
<sequence>MRNAVRAVLGLTVAVTAVFGSLGAGDHSQNNGAEKRSVSTR</sequence>
<keyword evidence="3" id="KW-1185">Reference proteome</keyword>
<comment type="caution">
    <text evidence="2">The sequence shown here is derived from an EMBL/GenBank/DDBJ whole genome shotgun (WGS) entry which is preliminary data.</text>
</comment>
<dbReference type="EMBL" id="JACCCO010000001">
    <property type="protein sequence ID" value="NYF39901.1"/>
    <property type="molecule type" value="Genomic_DNA"/>
</dbReference>
<feature type="region of interest" description="Disordered" evidence="1">
    <location>
        <begin position="22"/>
        <end position="41"/>
    </location>
</feature>
<organism evidence="2 3">
    <name type="scientific">Streptosporangium sandarakinum</name>
    <dbReference type="NCBI Taxonomy" id="1260955"/>
    <lineage>
        <taxon>Bacteria</taxon>
        <taxon>Bacillati</taxon>
        <taxon>Actinomycetota</taxon>
        <taxon>Actinomycetes</taxon>
        <taxon>Streptosporangiales</taxon>
        <taxon>Streptosporangiaceae</taxon>
        <taxon>Streptosporangium</taxon>
    </lineage>
</organism>
<evidence type="ECO:0000313" key="3">
    <source>
        <dbReference type="Proteomes" id="UP000576393"/>
    </source>
</evidence>
<gene>
    <name evidence="2" type="ORF">HDA43_002060</name>
</gene>
<proteinExistence type="predicted"/>
<dbReference type="RefSeq" id="WP_281395034.1">
    <property type="nucleotide sequence ID" value="NZ_JACCCO010000001.1"/>
</dbReference>
<dbReference type="AlphaFoldDB" id="A0A852V175"/>
<name>A0A852V175_9ACTN</name>
<accession>A0A852V175</accession>
<evidence type="ECO:0000256" key="1">
    <source>
        <dbReference type="SAM" id="MobiDB-lite"/>
    </source>
</evidence>
<evidence type="ECO:0000313" key="2">
    <source>
        <dbReference type="EMBL" id="NYF39901.1"/>
    </source>
</evidence>